<feature type="transmembrane region" description="Helical" evidence="2">
    <location>
        <begin position="1631"/>
        <end position="1652"/>
    </location>
</feature>
<feature type="domain" description="CSC1/OSCA1-like cytosolic" evidence="4">
    <location>
        <begin position="1415"/>
        <end position="1556"/>
    </location>
</feature>
<evidence type="ECO:0000259" key="4">
    <source>
        <dbReference type="Pfam" id="PF14703"/>
    </source>
</evidence>
<evidence type="ECO:0000256" key="2">
    <source>
        <dbReference type="SAM" id="Phobius"/>
    </source>
</evidence>
<protein>
    <submittedName>
        <fullName evidence="5">ERD4-related membrane</fullName>
    </submittedName>
</protein>
<dbReference type="OrthoDB" id="1689567at2759"/>
<evidence type="ECO:0000313" key="6">
    <source>
        <dbReference type="Proteomes" id="UP000239649"/>
    </source>
</evidence>
<dbReference type="PANTHER" id="PTHR13018:SF5">
    <property type="entry name" value="RE44586P"/>
    <property type="match status" value="1"/>
</dbReference>
<accession>A0A2P6VHI7</accession>
<dbReference type="InterPro" id="IPR003864">
    <property type="entry name" value="CSC1/OSCA1-like_7TM"/>
</dbReference>
<dbReference type="GO" id="GO:0005886">
    <property type="term" value="C:plasma membrane"/>
    <property type="evidence" value="ECO:0007669"/>
    <property type="project" value="TreeGrafter"/>
</dbReference>
<feature type="transmembrane region" description="Helical" evidence="2">
    <location>
        <begin position="1600"/>
        <end position="1624"/>
    </location>
</feature>
<keyword evidence="2" id="KW-1133">Transmembrane helix</keyword>
<dbReference type="InterPro" id="IPR019183">
    <property type="entry name" value="NAA25_NatB_aux_su"/>
</dbReference>
<evidence type="ECO:0000256" key="1">
    <source>
        <dbReference type="SAM" id="MobiDB-lite"/>
    </source>
</evidence>
<organism evidence="5 6">
    <name type="scientific">Micractinium conductrix</name>
    <dbReference type="NCBI Taxonomy" id="554055"/>
    <lineage>
        <taxon>Eukaryota</taxon>
        <taxon>Viridiplantae</taxon>
        <taxon>Chlorophyta</taxon>
        <taxon>core chlorophytes</taxon>
        <taxon>Trebouxiophyceae</taxon>
        <taxon>Chlorellales</taxon>
        <taxon>Chlorellaceae</taxon>
        <taxon>Chlorella clade</taxon>
        <taxon>Micractinium</taxon>
    </lineage>
</organism>
<dbReference type="GO" id="GO:0005227">
    <property type="term" value="F:calcium-activated cation channel activity"/>
    <property type="evidence" value="ECO:0007669"/>
    <property type="project" value="InterPro"/>
</dbReference>
<dbReference type="InterPro" id="IPR045122">
    <property type="entry name" value="Csc1-like"/>
</dbReference>
<keyword evidence="2" id="KW-0472">Membrane</keyword>
<dbReference type="STRING" id="554055.A0A2P6VHI7"/>
<dbReference type="EMBL" id="LHPF02000006">
    <property type="protein sequence ID" value="PSC73556.1"/>
    <property type="molecule type" value="Genomic_DNA"/>
</dbReference>
<feature type="region of interest" description="Disordered" evidence="1">
    <location>
        <begin position="1363"/>
        <end position="1389"/>
    </location>
</feature>
<feature type="transmembrane region" description="Helical" evidence="2">
    <location>
        <begin position="1098"/>
        <end position="1117"/>
    </location>
</feature>
<dbReference type="Pfam" id="PF14703">
    <property type="entry name" value="PHM7_cyt"/>
    <property type="match status" value="1"/>
</dbReference>
<keyword evidence="6" id="KW-1185">Reference proteome</keyword>
<dbReference type="Pfam" id="PF02714">
    <property type="entry name" value="RSN1_7TM"/>
    <property type="match status" value="1"/>
</dbReference>
<feature type="transmembrane region" description="Helical" evidence="2">
    <location>
        <begin position="1786"/>
        <end position="1808"/>
    </location>
</feature>
<evidence type="ECO:0000259" key="3">
    <source>
        <dbReference type="Pfam" id="PF02714"/>
    </source>
</evidence>
<proteinExistence type="predicted"/>
<keyword evidence="2" id="KW-0812">Transmembrane</keyword>
<reference evidence="5 6" key="1">
    <citation type="journal article" date="2018" name="Plant J.">
        <title>Genome sequences of Chlorella sorokiniana UTEX 1602 and Micractinium conductrix SAG 241.80: implications to maltose excretion by a green alga.</title>
        <authorList>
            <person name="Arriola M.B."/>
            <person name="Velmurugan N."/>
            <person name="Zhang Y."/>
            <person name="Plunkett M.H."/>
            <person name="Hondzo H."/>
            <person name="Barney B.M."/>
        </authorList>
    </citation>
    <scope>NUCLEOTIDE SEQUENCE [LARGE SCALE GENOMIC DNA]</scope>
    <source>
        <strain evidence="5 6">SAG 241.80</strain>
    </source>
</reference>
<dbReference type="Proteomes" id="UP000239649">
    <property type="component" value="Unassembled WGS sequence"/>
</dbReference>
<feature type="transmembrane region" description="Helical" evidence="2">
    <location>
        <begin position="1068"/>
        <end position="1086"/>
    </location>
</feature>
<dbReference type="Pfam" id="PF09797">
    <property type="entry name" value="NatB_MDM20"/>
    <property type="match status" value="1"/>
</dbReference>
<gene>
    <name evidence="5" type="ORF">C2E20_3169</name>
</gene>
<dbReference type="InterPro" id="IPR027815">
    <property type="entry name" value="CSC1/OSCA1-like_cyt"/>
</dbReference>
<feature type="domain" description="CSC1/OSCA1-like 7TM region" evidence="3">
    <location>
        <begin position="1638"/>
        <end position="1809"/>
    </location>
</feature>
<feature type="region of interest" description="Disordered" evidence="1">
    <location>
        <begin position="1154"/>
        <end position="1178"/>
    </location>
</feature>
<evidence type="ECO:0000313" key="5">
    <source>
        <dbReference type="EMBL" id="PSC73556.1"/>
    </source>
</evidence>
<feature type="compositionally biased region" description="Low complexity" evidence="1">
    <location>
        <begin position="1154"/>
        <end position="1166"/>
    </location>
</feature>
<feature type="transmembrane region" description="Helical" evidence="2">
    <location>
        <begin position="1738"/>
        <end position="1766"/>
    </location>
</feature>
<feature type="transmembrane region" description="Helical" evidence="2">
    <location>
        <begin position="1270"/>
        <end position="1288"/>
    </location>
</feature>
<dbReference type="SUPFAM" id="SSF48452">
    <property type="entry name" value="TPR-like"/>
    <property type="match status" value="1"/>
</dbReference>
<dbReference type="PANTHER" id="PTHR13018">
    <property type="entry name" value="PROBABLE MEMBRANE PROTEIN DUF221-RELATED"/>
    <property type="match status" value="1"/>
</dbReference>
<dbReference type="Gene3D" id="1.25.40.1040">
    <property type="match status" value="1"/>
</dbReference>
<sequence length="1960" mass="205402">MAHHGDEAYERKLRPVYDSLDARSYKQAVKLADAVLKKYKSDQLVRALKGYALYRSGKGVEALQLMEAIVKEGPEAERVAMTMTYTYKAAGQVEGITQAYAAAAERLPRDPEVLSGLFRAHVREFNFVKQQQAAMKLSKLAPTGSTEAARCAWWVVTSLALQARAAMMCQDSRGVPLAGEGASLAPEKLLQLAETMAARQASGGGGGAAKGPALSYEALLLYLDVLQGQGKAEAAVAAVDGPLGAAVPLPADRLQLRAAALVRAGDLPAAAACYRQALAAAPDDWLSWQLFLDCCMPDSGGGAGGASASTGGSRFPVGVVGGVADWWDAVQLRQHGAAVPGAPDMAAVAAAEECLAELQAAVAAHEGWSSGATNGALRAPHLWRCELLLRVRRLGGGGGTEELAGAVGDAFARLCGNFSCTADLRPYLGAIDGAAAEQLAARAHALAAEANAAETAAAGDEGSESGGSGGAGAAVRRLQRLVSAHSLECELGLPRFARPAQAAAHAARLLSLYRDHQHLSAKLDEKDRGYGEELVAMAAGALVAAAGLEGERERALGRMLQAVLVLEAAQHRRKVSAPLRLAAAALYTLLGAPALAAAQLTALDIKSILHDSVTSHWLLPLLAGVLALRGGAGSEGAEDLRRWAEGCAALHDLHQLEAGETLGTALEHGTYSKVPEFVDFKERLQNSHGRALAAVLLASLPPRGGAAGAPAPLSLFPVGGPAARRAALQHARALLLASKGQAARNGDGAAAAAAAAPPRGPVLRFNEDLSTRPSWYPPGSAGAGTVADWWRQQGQQQGQQLRQGYAQCWWSAPLAAEGGAPEATAWQRRCAHELRTRLAWALAASASLDSAADAAALAEQLRPLVEAGPRVAADATPDSLLLQAAACNAVLALLQAVGGGADPGAAAQQLAAACAAAGKHAAAGLAGAQGLPVLPGDALVTAAALACDCGAIAAVCDRLKQLARKGPAAAAAGEAAAAAATAAAEIKAAAAAAAVAHDAQQRTEAAAALVEGCGDGEEGAPLWGFEPAAAPQAVLAALVAAQAAVLVLTTLEAPQAAVERLAGTDAVVYLYVRSMAGMAGIAGMAGKRRGDSGTILRFGVLLFVGLSLLVLPIALPVNSIGGQVAQLMAAQAAPVPASAFIYWVPPADVAVQQAQQAQQPLQPQQPHKGKKWPMRKQEGGATGFSVQSVQPRVVETPTFYVRGLPPAPAGLEWWAYAPGVPLLPQPHEVLGPEYARFGWRYDAGYQAVQYRFSNLDKTTMANVAPGSGMLYAHAVLTWAASLYTLWLLRRFNAEALRIRARYLRTAPRGAEAHTVLLTDIPGVAYGTLPHRIDTTLLRFLPQSIKSRLAGAAQQGMRSIGSHLKLGGGAPAGKHTSGTGGSSEERGTGSASDDFCIAAGGATQLSADAAVEDAWQQALLVSDTSQLDPLVDEFRSVLRATEDLLDQYASLRRRRRDIKALKITVVPALYGAWGMQKYGPAPLRVDALQHYRDRLAELRRRLPEEQAAALQRATSSAFVTFASRRAQVTAARALLHRDVSAWRCQPAPAANEVLWGNIGWRLWERRLRHLLTWAAFGALALFYMVPVAGVQSLLSLNSLTAWLGAVPALNALLTAVLPGLVLRLFVMLLPALLSLMQRVITVFLGSFIAGSLANQFRQFMQEPGSLLTVLGTAAPQTALFFLTYLMLQALLSKPLNLLRPWGLLMFWLRTRLAATERAKARVWQEQLQIYGGLIADDSIAVLLGLVFCLICPLLAPMALVYFMMSFVVWKYQLLYVKTPRYQSGGQAWPLVSGQVCFALLLFQATMVGIFGFKRMVVPPLLVLPLLPITTLFWAWSHAALAAPMQALALADAALLDEEREAPASAARQGGTAAAPLASQPYLSPRFRLDLGIAFDALLFEADAMLRFLATGQGSEGLEAIQARATASVDGASFYTAGEEAIEASTTAGGEQTSSEDSLPLL</sequence>
<feature type="transmembrane region" description="Helical" evidence="2">
    <location>
        <begin position="1664"/>
        <end position="1686"/>
    </location>
</feature>
<feature type="transmembrane region" description="Helical" evidence="2">
    <location>
        <begin position="1569"/>
        <end position="1588"/>
    </location>
</feature>
<name>A0A2P6VHI7_9CHLO</name>
<dbReference type="InterPro" id="IPR011990">
    <property type="entry name" value="TPR-like_helical_dom_sf"/>
</dbReference>
<comment type="caution">
    <text evidence="5">The sequence shown here is derived from an EMBL/GenBank/DDBJ whole genome shotgun (WGS) entry which is preliminary data.</text>
</comment>
<feature type="transmembrane region" description="Helical" evidence="2">
    <location>
        <begin position="1815"/>
        <end position="1834"/>
    </location>
</feature>